<dbReference type="PROSITE" id="PS51194">
    <property type="entry name" value="HELICASE_CTER"/>
    <property type="match status" value="1"/>
</dbReference>
<evidence type="ECO:0000256" key="1">
    <source>
        <dbReference type="ARBA" id="ARBA00004123"/>
    </source>
</evidence>
<dbReference type="InterPro" id="IPR027417">
    <property type="entry name" value="P-loop_NTPase"/>
</dbReference>
<organism evidence="15 16">
    <name type="scientific">Coprinellus micaceus</name>
    <name type="common">Glistening ink-cap mushroom</name>
    <name type="synonym">Coprinus micaceus</name>
    <dbReference type="NCBI Taxonomy" id="71717"/>
    <lineage>
        <taxon>Eukaryota</taxon>
        <taxon>Fungi</taxon>
        <taxon>Dikarya</taxon>
        <taxon>Basidiomycota</taxon>
        <taxon>Agaricomycotina</taxon>
        <taxon>Agaricomycetes</taxon>
        <taxon>Agaricomycetidae</taxon>
        <taxon>Agaricales</taxon>
        <taxon>Agaricineae</taxon>
        <taxon>Psathyrellaceae</taxon>
        <taxon>Coprinellus</taxon>
    </lineage>
</organism>
<dbReference type="Pfam" id="PF00176">
    <property type="entry name" value="SNF2-rel_dom"/>
    <property type="match status" value="1"/>
</dbReference>
<evidence type="ECO:0000256" key="7">
    <source>
        <dbReference type="ARBA" id="ARBA00022840"/>
    </source>
</evidence>
<dbReference type="PROSITE" id="PS51192">
    <property type="entry name" value="HELICASE_ATP_BIND_1"/>
    <property type="match status" value="1"/>
</dbReference>
<evidence type="ECO:0000259" key="14">
    <source>
        <dbReference type="PROSITE" id="PS51194"/>
    </source>
</evidence>
<dbReference type="SUPFAM" id="SSF52540">
    <property type="entry name" value="P-loop containing nucleoside triphosphate hydrolases"/>
    <property type="match status" value="2"/>
</dbReference>
<dbReference type="Gene3D" id="3.40.50.300">
    <property type="entry name" value="P-loop containing nucleotide triphosphate hydrolases"/>
    <property type="match status" value="1"/>
</dbReference>
<evidence type="ECO:0000256" key="3">
    <source>
        <dbReference type="ARBA" id="ARBA00022737"/>
    </source>
</evidence>
<feature type="domain" description="Helicase C-terminal" evidence="14">
    <location>
        <begin position="1685"/>
        <end position="1845"/>
    </location>
</feature>
<dbReference type="PANTHER" id="PTHR36498:SF1">
    <property type="entry name" value="TATA-BINDING PROTEIN-ASSOCIATED FACTOR 172"/>
    <property type="match status" value="1"/>
</dbReference>
<evidence type="ECO:0000256" key="10">
    <source>
        <dbReference type="ARBA" id="ARBA00073046"/>
    </source>
</evidence>
<evidence type="ECO:0000256" key="5">
    <source>
        <dbReference type="ARBA" id="ARBA00022801"/>
    </source>
</evidence>
<sequence>MTSRLDRLLLLLDTGSSQSVRHTAAKQLAQLAVKSVTSNVQIVEEDTKREQTTLRDQASWAELMSVVARIIPFLHSKSFETRTAASVALSQIFSLSPVWQPLHGDYSKTPPDISCETAPGYPAFSLRELLTQGKLLLASSGKEFMKPAGILSSAAEVKKARKEAMSRLGLEFLDEVADDMDLDKELTEDMVVDDQAQSTSGDVASSLSEMEINTPDQPPSKESSVPPREDTPTATSPTSSAAATPAPEPDLSGLSARERNRLKRKRKPGNSAFVAAPPPQSVGAKFAAAPVTGPANKARLIAAEDKAAKSRINSPAPIVDTSAAERVVIDPSKGGAVSPKAAKQSKALEVEEGCWIWDGVVKVLEVDLLSPAWEVRHGAAMALRELLKAQGRYGGMHDTSNYEENELAHEKWCNDLSAKFLCVFVLDRFGDFVSDQVVAPVRETVSQTLASLLIHMPRRSMLHVHSILLQMIRQDSVLTLQNGNSADPEQSHVWEVRHAGLLGIKYEVAQEGATESPHVLKDVVDAAILGLGDRDDDVRSVAASCLLPVANHLVEQIPEMLEQVLIVLWHCLSDMKDDLSSSVGAVMDLLGTLVTFQRVIDILANDVALPLSTLATTLFPFFRHTISNVRLAVVKTLDSFMTVPTLPREWISTPFLCLLLQNLICEERVDIRDISLAAWERALSILSADPQKLEATVDQGLILNWYAIMMTPIGLPIDTTNFYRPYVAVENSKAPERHNVDKNMLAQDLSLVSMETIFQARITAAKAMAELMLRWRMELVTDTFRPIIIHYMDSTSMAQRFLAGVISEEWAFRYSKSQDPSPLLLERSELARELSEKSLAWLQGNPPLGYHELTPSLVRIHTEVTGILQSFTTLCKLPASTIPVLPADIDVTGTNPAGFNINTAQKALAGHYTRLRDSLGRTKKKELATIAERKDKLDASIKRYAEMKAQNDNRVSAAFAGAFVAFESVPDKVSPVVKGIMNGIKNEENLDLQTRSAVGVSRFINFCTKNNITQPPDKIVKNLCTFLCQDAEETPMFSFTKKRLDGILSFTAGTNPAVGKELDPASQDPAKLEEIRKARLSRRGAKLAFQEFSNIFGSTLFDVLPNIWPCTVGGLLSAFQCESPEKADQLIEKQFGQDVIDSLSVLEAIVPTFHPDLHPKFTQIFPMLELALRSQFAIIRQCAAKCFATVCDVMPDQALKYIVEHVIPLVPDPMSLANRQGAIELIYQVVQRLDIKVLPYVIFLVVPILGRMSDVNDEVRATATNTFASLVKMVPLEAGLPDPPGFSEDLLKRREEERQFLSQLLDGTKVEQYQIPVTINAELRKYQQDGVNWLAFLAKYQLHGILCDDMGLGKTLQSICILASKHFERTEKRGEAPSPDNVHLPSLIVCPPTLTGHWYYEIQKYAGNLKPVMYTGNSRERSRLVSKLHNYDIVITSYEVVRNDITSLEAFKWLYCILDEGHVIKNSKTKLTKAVKQLQAQHRLILSGTPIQNNVLELWSLFDFLMPGFLGTEMSFNERFSKPILSNRDGKAKTGEAAALALEALHKQVLPFLLRRLKEDVLHDLPPKIIQDYYCELSDLQKQLYDDFSKSKVASQAEESFQSGAVEKTDPKNQHVFQSLQYLRKLCNHPALVLKDQEMIASTLAAAKLPPNSLKDIQNAPKLLALKQLLLDCGIGSPPGIATDSHKSELIDTPTDSSGAFSQHRVLIFCQMKQMLDIIETDLFRTHMPSVTYMRLDGSTDSNKRHAIVQTFNADPSIDCLLLTTHVGGLGLTLTGADTVIFVEHDWNPMKDLQAMDRAHRIGQKKVVNVYRLVTKGTLEEKIMGLQRFKLNIAHSVVTQQNAGLSSMETDQVLDLFKRTTEDEDAAAAAKKAKAAASKPVTQKNLLAALEDLPEDEYEGLDLSSFMTSLGRP</sequence>
<feature type="compositionally biased region" description="Polar residues" evidence="12">
    <location>
        <begin position="195"/>
        <end position="208"/>
    </location>
</feature>
<dbReference type="Gene3D" id="3.40.50.10810">
    <property type="entry name" value="Tandem AAA-ATPase domain"/>
    <property type="match status" value="1"/>
</dbReference>
<protein>
    <recommendedName>
        <fullName evidence="10">TATA-binding protein-associated factor mot1</fullName>
    </recommendedName>
    <alternativeName>
        <fullName evidence="11">Modifier of transcription 1</fullName>
    </alternativeName>
</protein>
<name>A0A4Y7TPM9_COPMI</name>
<feature type="compositionally biased region" description="Low complexity" evidence="12">
    <location>
        <begin position="232"/>
        <end position="245"/>
    </location>
</feature>
<keyword evidence="16" id="KW-1185">Reference proteome</keyword>
<dbReference type="Proteomes" id="UP000298030">
    <property type="component" value="Unassembled WGS sequence"/>
</dbReference>
<keyword evidence="6" id="KW-0347">Helicase</keyword>
<dbReference type="Gene3D" id="1.25.10.10">
    <property type="entry name" value="Leucine-rich Repeat Variant"/>
    <property type="match status" value="2"/>
</dbReference>
<dbReference type="OrthoDB" id="10252227at2759"/>
<dbReference type="InterPro" id="IPR044078">
    <property type="entry name" value="Mot1_ATP-bd"/>
</dbReference>
<comment type="subcellular location">
    <subcellularLocation>
        <location evidence="1">Nucleus</location>
    </subcellularLocation>
</comment>
<accession>A0A4Y7TPM9</accession>
<evidence type="ECO:0000313" key="16">
    <source>
        <dbReference type="Proteomes" id="UP000298030"/>
    </source>
</evidence>
<keyword evidence="4" id="KW-0547">Nucleotide-binding</keyword>
<dbReference type="SMART" id="SM00487">
    <property type="entry name" value="DEXDc"/>
    <property type="match status" value="1"/>
</dbReference>
<dbReference type="CDD" id="cd17999">
    <property type="entry name" value="DEXHc_Mot1"/>
    <property type="match status" value="1"/>
</dbReference>
<dbReference type="InterPro" id="IPR049730">
    <property type="entry name" value="SNF2/RAD54-like_C"/>
</dbReference>
<dbReference type="GO" id="GO:0004386">
    <property type="term" value="F:helicase activity"/>
    <property type="evidence" value="ECO:0007669"/>
    <property type="project" value="UniProtKB-KW"/>
</dbReference>
<evidence type="ECO:0000256" key="6">
    <source>
        <dbReference type="ARBA" id="ARBA00022806"/>
    </source>
</evidence>
<dbReference type="InterPro" id="IPR016024">
    <property type="entry name" value="ARM-type_fold"/>
</dbReference>
<dbReference type="GO" id="GO:0016887">
    <property type="term" value="F:ATP hydrolysis activity"/>
    <property type="evidence" value="ECO:0007669"/>
    <property type="project" value="InterPro"/>
</dbReference>
<dbReference type="GO" id="GO:0005524">
    <property type="term" value="F:ATP binding"/>
    <property type="evidence" value="ECO:0007669"/>
    <property type="project" value="UniProtKB-KW"/>
</dbReference>
<dbReference type="GO" id="GO:0017025">
    <property type="term" value="F:TBP-class protein binding"/>
    <property type="evidence" value="ECO:0007669"/>
    <property type="project" value="InterPro"/>
</dbReference>
<dbReference type="SUPFAM" id="SSF48371">
    <property type="entry name" value="ARM repeat"/>
    <property type="match status" value="1"/>
</dbReference>
<keyword evidence="9" id="KW-0539">Nucleus</keyword>
<dbReference type="GO" id="GO:0003677">
    <property type="term" value="F:DNA binding"/>
    <property type="evidence" value="ECO:0007669"/>
    <property type="project" value="UniProtKB-KW"/>
</dbReference>
<dbReference type="InterPro" id="IPR022707">
    <property type="entry name" value="Mot1_central_dom"/>
</dbReference>
<dbReference type="InterPro" id="IPR001650">
    <property type="entry name" value="Helicase_C-like"/>
</dbReference>
<evidence type="ECO:0000259" key="13">
    <source>
        <dbReference type="PROSITE" id="PS51192"/>
    </source>
</evidence>
<dbReference type="Pfam" id="PF00271">
    <property type="entry name" value="Helicase_C"/>
    <property type="match status" value="1"/>
</dbReference>
<keyword evidence="5" id="KW-0378">Hydrolase</keyword>
<dbReference type="Pfam" id="PF12054">
    <property type="entry name" value="DUF3535"/>
    <property type="match status" value="1"/>
</dbReference>
<dbReference type="InterPro" id="IPR011989">
    <property type="entry name" value="ARM-like"/>
</dbReference>
<gene>
    <name evidence="15" type="ORF">FA13DRAFT_1762159</name>
</gene>
<dbReference type="InterPro" id="IPR038718">
    <property type="entry name" value="SNF2-like_sf"/>
</dbReference>
<dbReference type="InterPro" id="IPR044972">
    <property type="entry name" value="Mot1"/>
</dbReference>
<keyword evidence="7" id="KW-0067">ATP-binding</keyword>
<dbReference type="SMART" id="SM00490">
    <property type="entry name" value="HELICc"/>
    <property type="match status" value="1"/>
</dbReference>
<dbReference type="EMBL" id="QPFP01000006">
    <property type="protein sequence ID" value="TEB35921.1"/>
    <property type="molecule type" value="Genomic_DNA"/>
</dbReference>
<comment type="similarity">
    <text evidence="2">Belongs to the SNF2/RAD54 helicase family.</text>
</comment>
<keyword evidence="8" id="KW-0238">DNA-binding</keyword>
<dbReference type="PANTHER" id="PTHR36498">
    <property type="entry name" value="TATA-BINDING PROTEIN-ASSOCIATED FACTOR 172"/>
    <property type="match status" value="1"/>
</dbReference>
<evidence type="ECO:0000256" key="4">
    <source>
        <dbReference type="ARBA" id="ARBA00022741"/>
    </source>
</evidence>
<keyword evidence="3" id="KW-0677">Repeat</keyword>
<dbReference type="FunFam" id="3.40.50.300:FF:000428">
    <property type="entry name" value="TATA-binding protein-associated factor 172"/>
    <property type="match status" value="1"/>
</dbReference>
<dbReference type="GO" id="GO:0005634">
    <property type="term" value="C:nucleus"/>
    <property type="evidence" value="ECO:0007669"/>
    <property type="project" value="UniProtKB-SubCell"/>
</dbReference>
<dbReference type="InterPro" id="IPR000330">
    <property type="entry name" value="SNF2_N"/>
</dbReference>
<evidence type="ECO:0000256" key="11">
    <source>
        <dbReference type="ARBA" id="ARBA00081329"/>
    </source>
</evidence>
<evidence type="ECO:0000313" key="15">
    <source>
        <dbReference type="EMBL" id="TEB35921.1"/>
    </source>
</evidence>
<evidence type="ECO:0000256" key="2">
    <source>
        <dbReference type="ARBA" id="ARBA00007025"/>
    </source>
</evidence>
<evidence type="ECO:0000256" key="12">
    <source>
        <dbReference type="SAM" id="MobiDB-lite"/>
    </source>
</evidence>
<feature type="region of interest" description="Disordered" evidence="12">
    <location>
        <begin position="189"/>
        <end position="256"/>
    </location>
</feature>
<comment type="caution">
    <text evidence="15">The sequence shown here is derived from an EMBL/GenBank/DDBJ whole genome shotgun (WGS) entry which is preliminary data.</text>
</comment>
<feature type="domain" description="Helicase ATP-binding" evidence="13">
    <location>
        <begin position="1335"/>
        <end position="1508"/>
    </location>
</feature>
<reference evidence="15 16" key="1">
    <citation type="journal article" date="2019" name="Nat. Ecol. Evol.">
        <title>Megaphylogeny resolves global patterns of mushroom evolution.</title>
        <authorList>
            <person name="Varga T."/>
            <person name="Krizsan K."/>
            <person name="Foldi C."/>
            <person name="Dima B."/>
            <person name="Sanchez-Garcia M."/>
            <person name="Sanchez-Ramirez S."/>
            <person name="Szollosi G.J."/>
            <person name="Szarkandi J.G."/>
            <person name="Papp V."/>
            <person name="Albert L."/>
            <person name="Andreopoulos W."/>
            <person name="Angelini C."/>
            <person name="Antonin V."/>
            <person name="Barry K.W."/>
            <person name="Bougher N.L."/>
            <person name="Buchanan P."/>
            <person name="Buyck B."/>
            <person name="Bense V."/>
            <person name="Catcheside P."/>
            <person name="Chovatia M."/>
            <person name="Cooper J."/>
            <person name="Damon W."/>
            <person name="Desjardin D."/>
            <person name="Finy P."/>
            <person name="Geml J."/>
            <person name="Haridas S."/>
            <person name="Hughes K."/>
            <person name="Justo A."/>
            <person name="Karasinski D."/>
            <person name="Kautmanova I."/>
            <person name="Kiss B."/>
            <person name="Kocsube S."/>
            <person name="Kotiranta H."/>
            <person name="LaButti K.M."/>
            <person name="Lechner B.E."/>
            <person name="Liimatainen K."/>
            <person name="Lipzen A."/>
            <person name="Lukacs Z."/>
            <person name="Mihaltcheva S."/>
            <person name="Morgado L.N."/>
            <person name="Niskanen T."/>
            <person name="Noordeloos M.E."/>
            <person name="Ohm R.A."/>
            <person name="Ortiz-Santana B."/>
            <person name="Ovrebo C."/>
            <person name="Racz N."/>
            <person name="Riley R."/>
            <person name="Savchenko A."/>
            <person name="Shiryaev A."/>
            <person name="Soop K."/>
            <person name="Spirin V."/>
            <person name="Szebenyi C."/>
            <person name="Tomsovsky M."/>
            <person name="Tulloss R.E."/>
            <person name="Uehling J."/>
            <person name="Grigoriev I.V."/>
            <person name="Vagvolgyi C."/>
            <person name="Papp T."/>
            <person name="Martin F.M."/>
            <person name="Miettinen O."/>
            <person name="Hibbett D.S."/>
            <person name="Nagy L.G."/>
        </authorList>
    </citation>
    <scope>NUCLEOTIDE SEQUENCE [LARGE SCALE GENOMIC DNA]</scope>
    <source>
        <strain evidence="15 16">FP101781</strain>
    </source>
</reference>
<dbReference type="CDD" id="cd18793">
    <property type="entry name" value="SF2_C_SNF"/>
    <property type="match status" value="1"/>
</dbReference>
<evidence type="ECO:0000256" key="9">
    <source>
        <dbReference type="ARBA" id="ARBA00023242"/>
    </source>
</evidence>
<evidence type="ECO:0000256" key="8">
    <source>
        <dbReference type="ARBA" id="ARBA00023125"/>
    </source>
</evidence>
<dbReference type="STRING" id="71717.A0A4Y7TPM9"/>
<dbReference type="FunFam" id="3.40.50.10810:FF:000009">
    <property type="entry name" value="B-TFIID TATA-box-binding protein-associated factor 1"/>
    <property type="match status" value="1"/>
</dbReference>
<proteinExistence type="inferred from homology"/>
<dbReference type="InterPro" id="IPR014001">
    <property type="entry name" value="Helicase_ATP-bd"/>
</dbReference>